<evidence type="ECO:0000256" key="10">
    <source>
        <dbReference type="ARBA" id="ARBA00023242"/>
    </source>
</evidence>
<dbReference type="Proteomes" id="UP000332933">
    <property type="component" value="Unassembled WGS sequence"/>
</dbReference>
<evidence type="ECO:0000256" key="6">
    <source>
        <dbReference type="ARBA" id="ARBA00023015"/>
    </source>
</evidence>
<feature type="compositionally biased region" description="Basic and acidic residues" evidence="12">
    <location>
        <begin position="16"/>
        <end position="31"/>
    </location>
</feature>
<evidence type="ECO:0000256" key="7">
    <source>
        <dbReference type="ARBA" id="ARBA00023125"/>
    </source>
</evidence>
<feature type="compositionally biased region" description="Acidic residues" evidence="12">
    <location>
        <begin position="514"/>
        <end position="523"/>
    </location>
</feature>
<keyword evidence="8" id="KW-0371">Homeobox</keyword>
<evidence type="ECO:0000313" key="16">
    <source>
        <dbReference type="Proteomes" id="UP000332933"/>
    </source>
</evidence>
<keyword evidence="4 11" id="KW-0863">Zinc-finger</keyword>
<keyword evidence="5" id="KW-0862">Zinc</keyword>
<reference evidence="14" key="2">
    <citation type="submission" date="2019-06" db="EMBL/GenBank/DDBJ databases">
        <title>Genomics analysis of Aphanomyces spp. identifies a new class of oomycete effector associated with host adaptation.</title>
        <authorList>
            <person name="Gaulin E."/>
        </authorList>
    </citation>
    <scope>NUCLEOTIDE SEQUENCE</scope>
    <source>
        <strain evidence="14">CBS 578.67</strain>
    </source>
</reference>
<feature type="compositionally biased region" description="Acidic residues" evidence="12">
    <location>
        <begin position="567"/>
        <end position="585"/>
    </location>
</feature>
<feature type="compositionally biased region" description="Acidic residues" evidence="12">
    <location>
        <begin position="451"/>
        <end position="482"/>
    </location>
</feature>
<reference evidence="15 16" key="1">
    <citation type="submission" date="2019-03" db="EMBL/GenBank/DDBJ databases">
        <authorList>
            <person name="Gaulin E."/>
            <person name="Dumas B."/>
        </authorList>
    </citation>
    <scope>NUCLEOTIDE SEQUENCE [LARGE SCALE GENOMIC DNA]</scope>
    <source>
        <strain evidence="15">CBS 568.67</strain>
    </source>
</reference>
<protein>
    <submittedName>
        <fullName evidence="15">Aste57867_433 protein</fullName>
    </submittedName>
</protein>
<evidence type="ECO:0000256" key="12">
    <source>
        <dbReference type="SAM" id="MobiDB-lite"/>
    </source>
</evidence>
<comment type="subcellular location">
    <subcellularLocation>
        <location evidence="1">Nucleus</location>
    </subcellularLocation>
</comment>
<dbReference type="AlphaFoldDB" id="A0A485K5R0"/>
<dbReference type="InterPro" id="IPR045876">
    <property type="entry name" value="PRHA-like_PHD-finger"/>
</dbReference>
<evidence type="ECO:0000256" key="11">
    <source>
        <dbReference type="PROSITE-ProRule" id="PRU00146"/>
    </source>
</evidence>
<feature type="region of interest" description="Disordered" evidence="12">
    <location>
        <begin position="545"/>
        <end position="647"/>
    </location>
</feature>
<dbReference type="PANTHER" id="PTHR12628:SF10">
    <property type="entry name" value="HOMEOBOX DOMAIN-CONTAINING PROTEIN"/>
    <property type="match status" value="1"/>
</dbReference>
<dbReference type="SUPFAM" id="SSF57903">
    <property type="entry name" value="FYVE/PHD zinc finger"/>
    <property type="match status" value="1"/>
</dbReference>
<feature type="region of interest" description="Disordered" evidence="12">
    <location>
        <begin position="1"/>
        <end position="46"/>
    </location>
</feature>
<dbReference type="PANTHER" id="PTHR12628">
    <property type="entry name" value="POLYCOMB-LIKE TRANSCRIPTION FACTOR"/>
    <property type="match status" value="1"/>
</dbReference>
<keyword evidence="16" id="KW-1185">Reference proteome</keyword>
<evidence type="ECO:0000256" key="2">
    <source>
        <dbReference type="ARBA" id="ARBA00022723"/>
    </source>
</evidence>
<dbReference type="Gene3D" id="2.30.30.1150">
    <property type="match status" value="1"/>
</dbReference>
<dbReference type="EMBL" id="VJMH01000022">
    <property type="protein sequence ID" value="KAF0720246.1"/>
    <property type="molecule type" value="Genomic_DNA"/>
</dbReference>
<feature type="compositionally biased region" description="Low complexity" evidence="12">
    <location>
        <begin position="136"/>
        <end position="155"/>
    </location>
</feature>
<dbReference type="SMART" id="SM00249">
    <property type="entry name" value="PHD"/>
    <property type="match status" value="1"/>
</dbReference>
<gene>
    <name evidence="15" type="primary">Aste57867_433</name>
    <name evidence="14" type="ORF">As57867_000432</name>
    <name evidence="15" type="ORF">ASTE57867_433</name>
</gene>
<feature type="compositionally biased region" description="Basic and acidic residues" evidence="12">
    <location>
        <begin position="598"/>
        <end position="607"/>
    </location>
</feature>
<feature type="region of interest" description="Disordered" evidence="12">
    <location>
        <begin position="67"/>
        <end position="197"/>
    </location>
</feature>
<evidence type="ECO:0000256" key="1">
    <source>
        <dbReference type="ARBA" id="ARBA00004123"/>
    </source>
</evidence>
<evidence type="ECO:0000256" key="9">
    <source>
        <dbReference type="ARBA" id="ARBA00023163"/>
    </source>
</evidence>
<organism evidence="15 16">
    <name type="scientific">Aphanomyces stellatus</name>
    <dbReference type="NCBI Taxonomy" id="120398"/>
    <lineage>
        <taxon>Eukaryota</taxon>
        <taxon>Sar</taxon>
        <taxon>Stramenopiles</taxon>
        <taxon>Oomycota</taxon>
        <taxon>Saprolegniomycetes</taxon>
        <taxon>Saprolegniales</taxon>
        <taxon>Verrucalvaceae</taxon>
        <taxon>Aphanomyces</taxon>
    </lineage>
</organism>
<dbReference type="GO" id="GO:0003682">
    <property type="term" value="F:chromatin binding"/>
    <property type="evidence" value="ECO:0007669"/>
    <property type="project" value="TreeGrafter"/>
</dbReference>
<feature type="compositionally biased region" description="Polar residues" evidence="12">
    <location>
        <begin position="68"/>
        <end position="89"/>
    </location>
</feature>
<dbReference type="PROSITE" id="PS50016">
    <property type="entry name" value="ZF_PHD_2"/>
    <property type="match status" value="1"/>
</dbReference>
<feature type="compositionally biased region" description="Low complexity" evidence="12">
    <location>
        <begin position="626"/>
        <end position="638"/>
    </location>
</feature>
<dbReference type="GO" id="GO:0006355">
    <property type="term" value="P:regulation of DNA-templated transcription"/>
    <property type="evidence" value="ECO:0007669"/>
    <property type="project" value="InterPro"/>
</dbReference>
<name>A0A485K5R0_9STRA</name>
<dbReference type="OrthoDB" id="1903104at2759"/>
<evidence type="ECO:0000313" key="14">
    <source>
        <dbReference type="EMBL" id="KAF0720246.1"/>
    </source>
</evidence>
<dbReference type="GO" id="GO:0000785">
    <property type="term" value="C:chromatin"/>
    <property type="evidence" value="ECO:0007669"/>
    <property type="project" value="InterPro"/>
</dbReference>
<dbReference type="InterPro" id="IPR019787">
    <property type="entry name" value="Znf_PHD-finger"/>
</dbReference>
<dbReference type="Pfam" id="PF00628">
    <property type="entry name" value="PHD"/>
    <property type="match status" value="1"/>
</dbReference>
<dbReference type="Pfam" id="PF02178">
    <property type="entry name" value="AT_hook"/>
    <property type="match status" value="2"/>
</dbReference>
<evidence type="ECO:0000256" key="8">
    <source>
        <dbReference type="ARBA" id="ARBA00023155"/>
    </source>
</evidence>
<dbReference type="PRINTS" id="PR00929">
    <property type="entry name" value="ATHOOK"/>
</dbReference>
<feature type="compositionally biased region" description="Basic and acidic residues" evidence="12">
    <location>
        <begin position="483"/>
        <end position="493"/>
    </location>
</feature>
<keyword evidence="3" id="KW-0677">Repeat</keyword>
<keyword evidence="6" id="KW-0805">Transcription regulation</keyword>
<dbReference type="PRINTS" id="PR00930">
    <property type="entry name" value="HIGHMOBLTYIY"/>
</dbReference>
<dbReference type="InterPro" id="IPR011011">
    <property type="entry name" value="Znf_FYVE_PHD"/>
</dbReference>
<dbReference type="GO" id="GO:0003677">
    <property type="term" value="F:DNA binding"/>
    <property type="evidence" value="ECO:0007669"/>
    <property type="project" value="UniProtKB-KW"/>
</dbReference>
<evidence type="ECO:0000256" key="5">
    <source>
        <dbReference type="ARBA" id="ARBA00022833"/>
    </source>
</evidence>
<dbReference type="InterPro" id="IPR001965">
    <property type="entry name" value="Znf_PHD"/>
</dbReference>
<feature type="domain" description="PHD-type" evidence="13">
    <location>
        <begin position="357"/>
        <end position="413"/>
    </location>
</feature>
<proteinExistence type="predicted"/>
<sequence>MSSGALKHLLSPMDADEPKRSYEEESYHHATNDPQQRMKLPSIHNVFPTLSPPSSWSYHHHHEHVSYQQLPPSSSSTQYTAVPTDNCTASDGPPRNNGHLDFLLSNPPTSNTTPAGALPAPPVKRGRGRPRKTQLNATSATSVSSNSPVPSAGGAWSLSITLPREKGPNTPPTNSGLAVPVKRSRGRPRKIRSDDAPATPQKIISNRALARVQQKLRTSPRLVLKGHENSGRGARERKTTTIFSPTDKPKRKKLRTQRGVMPSARKPDSDNPHVNRIVARVRNRLSNMRVYVAFQEAYEVDGWRGGETIKPTAELISVRNKLAHSKRVMVRDLREFDALFAADKPLPKDASELADDEIICSKCGSTETSDGNDIVLCDCSPCHRAYHQQCLEPVLMELPNEEDEWYCPRCDGVFKCLVLINSTFAETWETLDEIFPDLKQTADTAANADAADSDESDEDFDANEIDNDNDDEDASAESDDDDAHALSESEVQYHQKTTVVLDVSRRSQARDGSADEDENDDDDPAKLIVHGKRKRAVVDYRKLHGEMFPQGEDDEDEDKEYVPAVTAEDDDRDDNGDDNGDEDDDPAKLIVHGKRKRPAVDYRKLHGEMFPQGDEDEADDKEYVPAVDATAAAASDPSASEDDEECA</sequence>
<dbReference type="InterPro" id="IPR000116">
    <property type="entry name" value="HMGA"/>
</dbReference>
<dbReference type="SMART" id="SM00384">
    <property type="entry name" value="AT_hook"/>
    <property type="match status" value="2"/>
</dbReference>
<feature type="compositionally biased region" description="Basic and acidic residues" evidence="12">
    <location>
        <begin position="503"/>
        <end position="513"/>
    </location>
</feature>
<keyword evidence="2" id="KW-0479">Metal-binding</keyword>
<dbReference type="GO" id="GO:0045814">
    <property type="term" value="P:negative regulation of gene expression, epigenetic"/>
    <property type="evidence" value="ECO:0007669"/>
    <property type="project" value="TreeGrafter"/>
</dbReference>
<keyword evidence="10" id="KW-0539">Nucleus</keyword>
<dbReference type="InterPro" id="IPR017956">
    <property type="entry name" value="AT_hook_DNA-bd_motif"/>
</dbReference>
<keyword evidence="7" id="KW-0238">DNA-binding</keyword>
<feature type="region of interest" description="Disordered" evidence="12">
    <location>
        <begin position="445"/>
        <end position="528"/>
    </location>
</feature>
<dbReference type="GO" id="GO:0008270">
    <property type="term" value="F:zinc ion binding"/>
    <property type="evidence" value="ECO:0007669"/>
    <property type="project" value="UniProtKB-KW"/>
</dbReference>
<dbReference type="CDD" id="cd15504">
    <property type="entry name" value="PHD_PRHA_like"/>
    <property type="match status" value="1"/>
</dbReference>
<evidence type="ECO:0000256" key="4">
    <source>
        <dbReference type="ARBA" id="ARBA00022771"/>
    </source>
</evidence>
<dbReference type="InterPro" id="IPR019786">
    <property type="entry name" value="Zinc_finger_PHD-type_CS"/>
</dbReference>
<evidence type="ECO:0000259" key="13">
    <source>
        <dbReference type="PROSITE" id="PS50016"/>
    </source>
</evidence>
<accession>A0A485K5R0</accession>
<feature type="region of interest" description="Disordered" evidence="12">
    <location>
        <begin position="243"/>
        <end position="272"/>
    </location>
</feature>
<keyword evidence="9" id="KW-0804">Transcription</keyword>
<dbReference type="GO" id="GO:0005634">
    <property type="term" value="C:nucleus"/>
    <property type="evidence" value="ECO:0007669"/>
    <property type="project" value="UniProtKB-SubCell"/>
</dbReference>
<dbReference type="PROSITE" id="PS01359">
    <property type="entry name" value="ZF_PHD_1"/>
    <property type="match status" value="1"/>
</dbReference>
<dbReference type="EMBL" id="CAADRA010000022">
    <property type="protein sequence ID" value="VFT77658.1"/>
    <property type="molecule type" value="Genomic_DNA"/>
</dbReference>
<evidence type="ECO:0000313" key="15">
    <source>
        <dbReference type="EMBL" id="VFT77658.1"/>
    </source>
</evidence>
<evidence type="ECO:0000256" key="3">
    <source>
        <dbReference type="ARBA" id="ARBA00022737"/>
    </source>
</evidence>